<dbReference type="Gene3D" id="3.60.15.10">
    <property type="entry name" value="Ribonuclease Z/Hydroxyacylglutathione hydrolase-like"/>
    <property type="match status" value="1"/>
</dbReference>
<feature type="compositionally biased region" description="Low complexity" evidence="1">
    <location>
        <begin position="372"/>
        <end position="385"/>
    </location>
</feature>
<feature type="region of interest" description="Disordered" evidence="1">
    <location>
        <begin position="79"/>
        <end position="98"/>
    </location>
</feature>
<proteinExistence type="predicted"/>
<dbReference type="RefSeq" id="WP_386252041.1">
    <property type="nucleotide sequence ID" value="NZ_JBHTRV010000001.1"/>
</dbReference>
<gene>
    <name evidence="3" type="ORF">ACFQ63_01210</name>
</gene>
<dbReference type="SUPFAM" id="SSF56281">
    <property type="entry name" value="Metallo-hydrolase/oxidoreductase"/>
    <property type="match status" value="1"/>
</dbReference>
<dbReference type="EMBL" id="JBHTRV010000001">
    <property type="protein sequence ID" value="MFE5978307.1"/>
    <property type="molecule type" value="Genomic_DNA"/>
</dbReference>
<organism evidence="3 4">
    <name type="scientific">Streptomyces wedmorensis</name>
    <dbReference type="NCBI Taxonomy" id="43759"/>
    <lineage>
        <taxon>Bacteria</taxon>
        <taxon>Bacillati</taxon>
        <taxon>Actinomycetota</taxon>
        <taxon>Actinomycetes</taxon>
        <taxon>Kitasatosporales</taxon>
        <taxon>Streptomycetaceae</taxon>
        <taxon>Streptomyces</taxon>
    </lineage>
</organism>
<dbReference type="Proteomes" id="UP001600424">
    <property type="component" value="Unassembled WGS sequence"/>
</dbReference>
<dbReference type="InterPro" id="IPR001279">
    <property type="entry name" value="Metallo-B-lactamas"/>
</dbReference>
<name>A0ABW6IN03_STRWE</name>
<dbReference type="InterPro" id="IPR036866">
    <property type="entry name" value="RibonucZ/Hydroxyglut_hydro"/>
</dbReference>
<evidence type="ECO:0000259" key="2">
    <source>
        <dbReference type="Pfam" id="PF12706"/>
    </source>
</evidence>
<sequence>MTEQNFRRTTAVAAALTGMGALACTTRNLLHELGAAPAGPRAEQIRRSPHYRDGAFRNRLPARMLSPRETLGLMRRFAAGRDRRRPAGPVPVLTPPPAAEPAPDGLHVTWYGHSSALVEIEGHRVLFDPVWSERCSPSPITGPRRLHPNPLPLEALPRLDAVVISHDHYDHLDAPTIRDLARLQNMPFVVPLGVGAHLEKWGVPAGRIVELDWDGHTTLGGIRLTATEARHYSGRGLARDKTLWASWVLTSDNRRVFYSGDSGYFPGYAAIGAAHGPFDVTLMQIGAYGEEWADIHMTPEEAVTAHHDVRGNLLVPLHWATFDLALHDWVEPADRLWHAAKASGTRLAVPRPGERIDVIAPPETDGWWQRLTQTPLTTPSTTPSSAKERAA</sequence>
<dbReference type="PANTHER" id="PTHR15032">
    <property type="entry name" value="N-ACYL-PHOSPHATIDYLETHANOLAMINE-HYDROLYZING PHOSPHOLIPASE D"/>
    <property type="match status" value="1"/>
</dbReference>
<feature type="region of interest" description="Disordered" evidence="1">
    <location>
        <begin position="372"/>
        <end position="391"/>
    </location>
</feature>
<reference evidence="3 4" key="1">
    <citation type="submission" date="2024-09" db="EMBL/GenBank/DDBJ databases">
        <title>The Natural Products Discovery Center: Release of the First 8490 Sequenced Strains for Exploring Actinobacteria Biosynthetic Diversity.</title>
        <authorList>
            <person name="Kalkreuter E."/>
            <person name="Kautsar S.A."/>
            <person name="Yang D."/>
            <person name="Bader C.D."/>
            <person name="Teijaro C.N."/>
            <person name="Fluegel L."/>
            <person name="Davis C.M."/>
            <person name="Simpson J.R."/>
            <person name="Lauterbach L."/>
            <person name="Steele A.D."/>
            <person name="Gui C."/>
            <person name="Meng S."/>
            <person name="Li G."/>
            <person name="Viehrig K."/>
            <person name="Ye F."/>
            <person name="Su P."/>
            <person name="Kiefer A.F."/>
            <person name="Nichols A."/>
            <person name="Cepeda A.J."/>
            <person name="Yan W."/>
            <person name="Fan B."/>
            <person name="Jiang Y."/>
            <person name="Adhikari A."/>
            <person name="Zheng C.-J."/>
            <person name="Schuster L."/>
            <person name="Cowan T.M."/>
            <person name="Smanski M.J."/>
            <person name="Chevrette M.G."/>
            <person name="De Carvalho L.P.S."/>
            <person name="Shen B."/>
        </authorList>
    </citation>
    <scope>NUCLEOTIDE SEQUENCE [LARGE SCALE GENOMIC DNA]</scope>
    <source>
        <strain evidence="3 4">NPDC056472</strain>
    </source>
</reference>
<protein>
    <submittedName>
        <fullName evidence="3">MBL fold metallo-hydrolase</fullName>
    </submittedName>
</protein>
<feature type="compositionally biased region" description="Pro residues" evidence="1">
    <location>
        <begin position="88"/>
        <end position="98"/>
    </location>
</feature>
<feature type="domain" description="Metallo-beta-lactamase" evidence="2">
    <location>
        <begin position="123"/>
        <end position="319"/>
    </location>
</feature>
<comment type="caution">
    <text evidence="3">The sequence shown here is derived from an EMBL/GenBank/DDBJ whole genome shotgun (WGS) entry which is preliminary data.</text>
</comment>
<dbReference type="PROSITE" id="PS51257">
    <property type="entry name" value="PROKAR_LIPOPROTEIN"/>
    <property type="match status" value="1"/>
</dbReference>
<evidence type="ECO:0000313" key="3">
    <source>
        <dbReference type="EMBL" id="MFE5978307.1"/>
    </source>
</evidence>
<evidence type="ECO:0000313" key="4">
    <source>
        <dbReference type="Proteomes" id="UP001600424"/>
    </source>
</evidence>
<keyword evidence="4" id="KW-1185">Reference proteome</keyword>
<dbReference type="PANTHER" id="PTHR15032:SF4">
    <property type="entry name" value="N-ACYL-PHOSPHATIDYLETHANOLAMINE-HYDROLYZING PHOSPHOLIPASE D"/>
    <property type="match status" value="1"/>
</dbReference>
<evidence type="ECO:0000256" key="1">
    <source>
        <dbReference type="SAM" id="MobiDB-lite"/>
    </source>
</evidence>
<dbReference type="Pfam" id="PF12706">
    <property type="entry name" value="Lactamase_B_2"/>
    <property type="match status" value="1"/>
</dbReference>
<accession>A0ABW6IN03</accession>